<dbReference type="Proteomes" id="UP000322524">
    <property type="component" value="Unassembled WGS sequence"/>
</dbReference>
<keyword evidence="3" id="KW-0808">Transferase</keyword>
<keyword evidence="1" id="KW-0802">TPR repeat</keyword>
<dbReference type="InterPro" id="IPR019734">
    <property type="entry name" value="TPR_rpt"/>
</dbReference>
<evidence type="ECO:0000313" key="3">
    <source>
        <dbReference type="EMBL" id="TYS67652.1"/>
    </source>
</evidence>
<dbReference type="PANTHER" id="PTHR43630:SF2">
    <property type="entry name" value="GLYCOSYLTRANSFERASE"/>
    <property type="match status" value="1"/>
</dbReference>
<dbReference type="GO" id="GO:0016740">
    <property type="term" value="F:transferase activity"/>
    <property type="evidence" value="ECO:0007669"/>
    <property type="project" value="UniProtKB-KW"/>
</dbReference>
<dbReference type="InterPro" id="IPR001173">
    <property type="entry name" value="Glyco_trans_2-like"/>
</dbReference>
<evidence type="ECO:0000313" key="4">
    <source>
        <dbReference type="Proteomes" id="UP000322524"/>
    </source>
</evidence>
<evidence type="ECO:0000256" key="1">
    <source>
        <dbReference type="PROSITE-ProRule" id="PRU00339"/>
    </source>
</evidence>
<accession>A0A5D4SZJ2</accession>
<dbReference type="SUPFAM" id="SSF48452">
    <property type="entry name" value="TPR-like"/>
    <property type="match status" value="1"/>
</dbReference>
<feature type="repeat" description="TPR" evidence="1">
    <location>
        <begin position="327"/>
        <end position="360"/>
    </location>
</feature>
<protein>
    <submittedName>
        <fullName evidence="3">Glycosyltransferase</fullName>
    </submittedName>
</protein>
<dbReference type="CDD" id="cd02511">
    <property type="entry name" value="Beta4Glucosyltransferase"/>
    <property type="match status" value="1"/>
</dbReference>
<organism evidence="3 4">
    <name type="scientific">Sutcliffiella horikoshii</name>
    <dbReference type="NCBI Taxonomy" id="79883"/>
    <lineage>
        <taxon>Bacteria</taxon>
        <taxon>Bacillati</taxon>
        <taxon>Bacillota</taxon>
        <taxon>Bacilli</taxon>
        <taxon>Bacillales</taxon>
        <taxon>Bacillaceae</taxon>
        <taxon>Sutcliffiella</taxon>
    </lineage>
</organism>
<dbReference type="PROSITE" id="PS50005">
    <property type="entry name" value="TPR"/>
    <property type="match status" value="1"/>
</dbReference>
<dbReference type="OrthoDB" id="9815923at2"/>
<comment type="caution">
    <text evidence="3">The sequence shown here is derived from an EMBL/GenBank/DDBJ whole genome shotgun (WGS) entry which is preliminary data.</text>
</comment>
<proteinExistence type="predicted"/>
<gene>
    <name evidence="3" type="ORF">FZC76_13840</name>
</gene>
<dbReference type="SUPFAM" id="SSF53448">
    <property type="entry name" value="Nucleotide-diphospho-sugar transferases"/>
    <property type="match status" value="1"/>
</dbReference>
<reference evidence="3 4" key="1">
    <citation type="submission" date="2019-08" db="EMBL/GenBank/DDBJ databases">
        <title>Bacillus genomes from the desert of Cuatro Cienegas, Coahuila.</title>
        <authorList>
            <person name="Olmedo-Alvarez G."/>
        </authorList>
    </citation>
    <scope>NUCLEOTIDE SEQUENCE [LARGE SCALE GENOMIC DNA]</scope>
    <source>
        <strain evidence="3 4">CH28_1T</strain>
    </source>
</reference>
<dbReference type="InterPro" id="IPR011990">
    <property type="entry name" value="TPR-like_helical_dom_sf"/>
</dbReference>
<dbReference type="Gene3D" id="1.25.40.10">
    <property type="entry name" value="Tetratricopeptide repeat domain"/>
    <property type="match status" value="1"/>
</dbReference>
<dbReference type="EMBL" id="VTEV01000005">
    <property type="protein sequence ID" value="TYS67652.1"/>
    <property type="molecule type" value="Genomic_DNA"/>
</dbReference>
<dbReference type="PANTHER" id="PTHR43630">
    <property type="entry name" value="POLY-BETA-1,6-N-ACETYL-D-GLUCOSAMINE SYNTHASE"/>
    <property type="match status" value="1"/>
</dbReference>
<dbReference type="Gene3D" id="3.90.550.10">
    <property type="entry name" value="Spore Coat Polysaccharide Biosynthesis Protein SpsA, Chain A"/>
    <property type="match status" value="1"/>
</dbReference>
<feature type="domain" description="Glycosyltransferase 2-like" evidence="2">
    <location>
        <begin position="22"/>
        <end position="140"/>
    </location>
</feature>
<name>A0A5D4SZJ2_9BACI</name>
<dbReference type="Pfam" id="PF00535">
    <property type="entry name" value="Glycos_transf_2"/>
    <property type="match status" value="1"/>
</dbReference>
<dbReference type="AlphaFoldDB" id="A0A5D4SZJ2"/>
<evidence type="ECO:0000259" key="2">
    <source>
        <dbReference type="Pfam" id="PF00535"/>
    </source>
</evidence>
<sequence length="383" mass="44217">MSYLTIAKAQFMKGSGIMIEVSLCMIVKDEEAVLARCLECVKNIVDEIIIVDTGSTDRTKEIAQSYTSNVYDFKWINDFAAARNFAFSKATKDYIFWLDADDVMEVKDQQSFLKLKATIPPEVDSVLMNYHIHFDNAGNPTFSTMRNRMVKRSCQFKWVGEVHECLNVHGLVAQSNTVIYHKKEKSSAGRNLKIYQEKLKQENSFSSRDLFYYANELLANHYYQEAIIEYDIYLKDTSGWVEDRVAACIQKSICYYHLQQPVQQVSALCESFLFDIPRSEVCCRLGEVFLNQLADPDKAIFWYTFSLNLPAPPTLRGLYNEPHTRTWLPHIQLAAAYERKNDLEKALHHTKIALEINPDNLNIQQNNDMLLTKLTKEEDTSYA</sequence>
<dbReference type="InterPro" id="IPR029044">
    <property type="entry name" value="Nucleotide-diphossugar_trans"/>
</dbReference>
<dbReference type="SMART" id="SM00028">
    <property type="entry name" value="TPR"/>
    <property type="match status" value="1"/>
</dbReference>